<accession>A0A931I008</accession>
<evidence type="ECO:0000256" key="1">
    <source>
        <dbReference type="ARBA" id="ARBA00004533"/>
    </source>
</evidence>
<dbReference type="EMBL" id="JADZLT010000049">
    <property type="protein sequence ID" value="MBH0237857.1"/>
    <property type="molecule type" value="Genomic_DNA"/>
</dbReference>
<proteinExistence type="inferred from homology"/>
<evidence type="ECO:0000256" key="3">
    <source>
        <dbReference type="ARBA" id="ARBA00022448"/>
    </source>
</evidence>
<feature type="domain" description="T2SS protein K first SAM-like" evidence="11">
    <location>
        <begin position="137"/>
        <end position="206"/>
    </location>
</feature>
<dbReference type="InterPro" id="IPR049031">
    <property type="entry name" value="T2SSK_SAM-like_1st"/>
</dbReference>
<keyword evidence="4" id="KW-1003">Cell membrane</keyword>
<organism evidence="12 13">
    <name type="scientific">Methylobrevis albus</name>
    <dbReference type="NCBI Taxonomy" id="2793297"/>
    <lineage>
        <taxon>Bacteria</taxon>
        <taxon>Pseudomonadati</taxon>
        <taxon>Pseudomonadota</taxon>
        <taxon>Alphaproteobacteria</taxon>
        <taxon>Hyphomicrobiales</taxon>
        <taxon>Pleomorphomonadaceae</taxon>
        <taxon>Methylobrevis</taxon>
    </lineage>
</organism>
<keyword evidence="3" id="KW-0813">Transport</keyword>
<dbReference type="Gene3D" id="1.10.40.60">
    <property type="entry name" value="EpsJ-like"/>
    <property type="match status" value="1"/>
</dbReference>
<dbReference type="PANTHER" id="PTHR38831:SF2">
    <property type="entry name" value="TYPE II SECRETION SYSTEM PROTEIN K"/>
    <property type="match status" value="1"/>
</dbReference>
<dbReference type="SUPFAM" id="SSF158544">
    <property type="entry name" value="GspK insert domain-like"/>
    <property type="match status" value="1"/>
</dbReference>
<evidence type="ECO:0000259" key="11">
    <source>
        <dbReference type="Pfam" id="PF21687"/>
    </source>
</evidence>
<protein>
    <submittedName>
        <fullName evidence="12">General secretion pathway protein GspK</fullName>
    </submittedName>
</protein>
<dbReference type="RefSeq" id="WP_197310925.1">
    <property type="nucleotide sequence ID" value="NZ_JADZLT010000049.1"/>
</dbReference>
<dbReference type="GO" id="GO:0009306">
    <property type="term" value="P:protein secretion"/>
    <property type="evidence" value="ECO:0007669"/>
    <property type="project" value="InterPro"/>
</dbReference>
<keyword evidence="8 10" id="KW-1133">Transmembrane helix</keyword>
<comment type="caution">
    <text evidence="12">The sequence shown here is derived from an EMBL/GenBank/DDBJ whole genome shotgun (WGS) entry which is preliminary data.</text>
</comment>
<evidence type="ECO:0000256" key="8">
    <source>
        <dbReference type="ARBA" id="ARBA00022989"/>
    </source>
</evidence>
<dbReference type="Pfam" id="PF21687">
    <property type="entry name" value="T2SSK_1st"/>
    <property type="match status" value="1"/>
</dbReference>
<sequence>MAAGPGASGRTAPRRRAAERGSGRGGFVLVSVLGIAALATALVASLLLLSRAGLGDAALRRDDLVIEALLGAGVETAAYQLFAQQVSAAGLDGQEIRFDAGRVTLAVTAQRGLVDLNGADPALLAAAYAAARGRSMRPDEFAGLVADWRDGDDEDHRGGSERDRYAAAGLAYGPANTRFARVADLRLLPGLAAEDVVALQPFVTVFNPSGRIDLGAAPRAVLEILPGVGPATVSRLIEMRRRLTEAVAQQMLELIGDSARFAGAGGPAAFEVTVAVTPRAGRPRRAAVMLIPGVAEGSLYHVAEWTDR</sequence>
<dbReference type="AlphaFoldDB" id="A0A931I008"/>
<evidence type="ECO:0000313" key="13">
    <source>
        <dbReference type="Proteomes" id="UP000631694"/>
    </source>
</evidence>
<evidence type="ECO:0000313" key="12">
    <source>
        <dbReference type="EMBL" id="MBH0237857.1"/>
    </source>
</evidence>
<dbReference type="InterPro" id="IPR038072">
    <property type="entry name" value="GspK_central_sf"/>
</dbReference>
<evidence type="ECO:0000256" key="5">
    <source>
        <dbReference type="ARBA" id="ARBA00022519"/>
    </source>
</evidence>
<evidence type="ECO:0000256" key="6">
    <source>
        <dbReference type="ARBA" id="ARBA00022692"/>
    </source>
</evidence>
<evidence type="ECO:0000256" key="4">
    <source>
        <dbReference type="ARBA" id="ARBA00022475"/>
    </source>
</evidence>
<keyword evidence="13" id="KW-1185">Reference proteome</keyword>
<comment type="similarity">
    <text evidence="2">Belongs to the GSP K family.</text>
</comment>
<comment type="subcellular location">
    <subcellularLocation>
        <location evidence="1">Cell inner membrane</location>
    </subcellularLocation>
</comment>
<feature type="transmembrane region" description="Helical" evidence="10">
    <location>
        <begin position="27"/>
        <end position="49"/>
    </location>
</feature>
<keyword evidence="7" id="KW-0653">Protein transport</keyword>
<evidence type="ECO:0000256" key="7">
    <source>
        <dbReference type="ARBA" id="ARBA00022927"/>
    </source>
</evidence>
<keyword evidence="9 10" id="KW-0472">Membrane</keyword>
<evidence type="ECO:0000256" key="2">
    <source>
        <dbReference type="ARBA" id="ARBA00007246"/>
    </source>
</evidence>
<dbReference type="PANTHER" id="PTHR38831">
    <property type="entry name" value="TYPE II SECRETION SYSTEM PROTEIN K"/>
    <property type="match status" value="1"/>
</dbReference>
<dbReference type="GO" id="GO:0005886">
    <property type="term" value="C:plasma membrane"/>
    <property type="evidence" value="ECO:0007669"/>
    <property type="project" value="UniProtKB-SubCell"/>
</dbReference>
<dbReference type="Proteomes" id="UP000631694">
    <property type="component" value="Unassembled WGS sequence"/>
</dbReference>
<gene>
    <name evidence="12" type="ORF">I5731_08495</name>
</gene>
<evidence type="ECO:0000256" key="9">
    <source>
        <dbReference type="ARBA" id="ARBA00023136"/>
    </source>
</evidence>
<dbReference type="InterPro" id="IPR005628">
    <property type="entry name" value="GspK"/>
</dbReference>
<name>A0A931I008_9HYPH</name>
<keyword evidence="5" id="KW-0997">Cell inner membrane</keyword>
<evidence type="ECO:0000256" key="10">
    <source>
        <dbReference type="SAM" id="Phobius"/>
    </source>
</evidence>
<keyword evidence="6 10" id="KW-0812">Transmembrane</keyword>
<reference evidence="12" key="1">
    <citation type="submission" date="2020-12" db="EMBL/GenBank/DDBJ databases">
        <title>Methylobrevis albus sp. nov., isolated from fresh water lack sediment.</title>
        <authorList>
            <person name="Zou Q."/>
        </authorList>
    </citation>
    <scope>NUCLEOTIDE SEQUENCE</scope>
    <source>
        <strain evidence="12">L22</strain>
    </source>
</reference>